<evidence type="ECO:0000256" key="2">
    <source>
        <dbReference type="ARBA" id="ARBA00007825"/>
    </source>
</evidence>
<gene>
    <name evidence="9" type="primary">pcaH2</name>
    <name evidence="9" type="ordered locus">H16_A0633</name>
</gene>
<dbReference type="InterPro" id="IPR007535">
    <property type="entry name" value="Catechol_dOase_N"/>
</dbReference>
<dbReference type="PANTHER" id="PTHR33711:SF7">
    <property type="entry name" value="INTRADIOL RING-CLEAVAGE DIOXYGENASES DOMAIN-CONTAINING PROTEIN-RELATED"/>
    <property type="match status" value="1"/>
</dbReference>
<dbReference type="Proteomes" id="UP000008210">
    <property type="component" value="Chromosome 1"/>
</dbReference>
<dbReference type="InterPro" id="IPR050770">
    <property type="entry name" value="Intradiol_RC_Dioxygenase"/>
</dbReference>
<accession>Q0KDZ0</accession>
<dbReference type="GO" id="GO:0009712">
    <property type="term" value="P:catechol-containing compound metabolic process"/>
    <property type="evidence" value="ECO:0007669"/>
    <property type="project" value="InterPro"/>
</dbReference>
<keyword evidence="6" id="KW-0408">Iron</keyword>
<evidence type="ECO:0000256" key="5">
    <source>
        <dbReference type="ARBA" id="ARBA00023002"/>
    </source>
</evidence>
<evidence type="ECO:0000313" key="10">
    <source>
        <dbReference type="Proteomes" id="UP000008210"/>
    </source>
</evidence>
<feature type="domain" description="Catechol dioxygenase N-terminal" evidence="8">
    <location>
        <begin position="59"/>
        <end position="128"/>
    </location>
</feature>
<sequence length="325" mass="34711">MSVSSPGNIHSFNHQEPTIMTSASAESALAPSASNAQSIPATPEALLKAVLKANSGTHDPRTRTILDALIRHAHAFASEVQLTYEELHHGLDFMVRIGQATGPKKHEGILLADILGLATLVLLMDAKAVLAAGGTEPALIGPFWRANQPVRANGAHIATPDTTGDPLFVQGRVVSIDGTPIAGARVETWQAAPSGLYENQDEHQEDMNLRGAFETDADGRFWFESVRPSGYGVPIDGPCGDLLALQNRDHMRPAHLHFIAIAPGHKVLTTQIFDALDPFAFSDAAFGAVGSLLRDFEPVDGGGFRLDVELKLEPGETRLPKPPLP</sequence>
<dbReference type="AlphaFoldDB" id="Q0KDZ0"/>
<dbReference type="HOGENOM" id="CLU_046727_1_1_4"/>
<dbReference type="STRING" id="381666.H16_A0633"/>
<keyword evidence="4 9" id="KW-0223">Dioxygenase</keyword>
<evidence type="ECO:0000256" key="1">
    <source>
        <dbReference type="ARBA" id="ARBA00001965"/>
    </source>
</evidence>
<reference evidence="9 10" key="1">
    <citation type="journal article" date="2006" name="Nat. Biotechnol.">
        <title>Genome sequence of the bioplastic-producing 'Knallgas' bacterium Ralstonia eutropha H16.</title>
        <authorList>
            <person name="Pohlmann A."/>
            <person name="Fricke W.F."/>
            <person name="Reinecke F."/>
            <person name="Kusian B."/>
            <person name="Liesegang H."/>
            <person name="Cramm R."/>
            <person name="Eitinger T."/>
            <person name="Ewering C."/>
            <person name="Potter M."/>
            <person name="Schwartz E."/>
            <person name="Strittmatter A."/>
            <person name="Voss I."/>
            <person name="Gottschalk G."/>
            <person name="Steinbuechel A."/>
            <person name="Friedrich B."/>
            <person name="Bowien B."/>
        </authorList>
    </citation>
    <scope>NUCLEOTIDE SEQUENCE [LARGE SCALE GENOMIC DNA]</scope>
    <source>
        <strain evidence="10">ATCC 17699 / DSM 428 / KCTC 22496 / NCIMB 10442 / H16 / Stanier 337</strain>
    </source>
</reference>
<dbReference type="EC" id="1.13.11.-" evidence="9"/>
<dbReference type="eggNOG" id="COG3485">
    <property type="taxonomic scope" value="Bacteria"/>
</dbReference>
<proteinExistence type="inferred from homology"/>
<evidence type="ECO:0000259" key="8">
    <source>
        <dbReference type="Pfam" id="PF04444"/>
    </source>
</evidence>
<evidence type="ECO:0000256" key="6">
    <source>
        <dbReference type="ARBA" id="ARBA00023004"/>
    </source>
</evidence>
<comment type="similarity">
    <text evidence="2">Belongs to the intradiol ring-cleavage dioxygenase family.</text>
</comment>
<dbReference type="SUPFAM" id="SSF49482">
    <property type="entry name" value="Aromatic compound dioxygenase"/>
    <property type="match status" value="1"/>
</dbReference>
<evidence type="ECO:0000259" key="7">
    <source>
        <dbReference type="Pfam" id="PF00775"/>
    </source>
</evidence>
<dbReference type="GO" id="GO:0018576">
    <property type="term" value="F:catechol 1,2-dioxygenase activity"/>
    <property type="evidence" value="ECO:0007669"/>
    <property type="project" value="InterPro"/>
</dbReference>
<dbReference type="GO" id="GO:0008199">
    <property type="term" value="F:ferric iron binding"/>
    <property type="evidence" value="ECO:0007669"/>
    <property type="project" value="InterPro"/>
</dbReference>
<dbReference type="PANTHER" id="PTHR33711">
    <property type="entry name" value="DIOXYGENASE, PUTATIVE (AFU_ORTHOLOGUE AFUA_2G02910)-RELATED"/>
    <property type="match status" value="1"/>
</dbReference>
<evidence type="ECO:0000256" key="4">
    <source>
        <dbReference type="ARBA" id="ARBA00022964"/>
    </source>
</evidence>
<keyword evidence="3" id="KW-0479">Metal-binding</keyword>
<dbReference type="Pfam" id="PF04444">
    <property type="entry name" value="Dioxygenase_N"/>
    <property type="match status" value="1"/>
</dbReference>
<organism evidence="9 10">
    <name type="scientific">Cupriavidus necator (strain ATCC 17699 / DSM 428 / KCTC 22496 / NCIMB 10442 / H16 / Stanier 337)</name>
    <name type="common">Ralstonia eutropha</name>
    <dbReference type="NCBI Taxonomy" id="381666"/>
    <lineage>
        <taxon>Bacteria</taxon>
        <taxon>Pseudomonadati</taxon>
        <taxon>Pseudomonadota</taxon>
        <taxon>Betaproteobacteria</taxon>
        <taxon>Burkholderiales</taxon>
        <taxon>Burkholderiaceae</taxon>
        <taxon>Cupriavidus</taxon>
    </lineage>
</organism>
<dbReference type="Pfam" id="PF00775">
    <property type="entry name" value="Dioxygenase_C"/>
    <property type="match status" value="1"/>
</dbReference>
<dbReference type="InterPro" id="IPR015889">
    <property type="entry name" value="Intradiol_dOase_core"/>
</dbReference>
<evidence type="ECO:0000313" key="9">
    <source>
        <dbReference type="EMBL" id="CAJ91781.1"/>
    </source>
</evidence>
<protein>
    <submittedName>
        <fullName evidence="9">Protocatechuate 3,4-dioxygenase beta subunit</fullName>
        <ecNumber evidence="9">1.13.11.-</ecNumber>
    </submittedName>
</protein>
<evidence type="ECO:0000256" key="3">
    <source>
        <dbReference type="ARBA" id="ARBA00022723"/>
    </source>
</evidence>
<dbReference type="Gene3D" id="2.60.130.10">
    <property type="entry name" value="Aromatic compound dioxygenase"/>
    <property type="match status" value="1"/>
</dbReference>
<dbReference type="EMBL" id="AM260479">
    <property type="protein sequence ID" value="CAJ91781.1"/>
    <property type="molecule type" value="Genomic_DNA"/>
</dbReference>
<comment type="cofactor">
    <cofactor evidence="1">
        <name>Fe(3+)</name>
        <dbReference type="ChEBI" id="CHEBI:29034"/>
    </cofactor>
</comment>
<feature type="domain" description="Intradiol ring-cleavage dioxygenases" evidence="7">
    <location>
        <begin position="141"/>
        <end position="296"/>
    </location>
</feature>
<dbReference type="InterPro" id="IPR000627">
    <property type="entry name" value="Intradiol_dOase_C"/>
</dbReference>
<dbReference type="KEGG" id="reh:H16_A0633"/>
<keyword evidence="5 9" id="KW-0560">Oxidoreductase</keyword>
<keyword evidence="10" id="KW-1185">Reference proteome</keyword>
<name>Q0KDZ0_CUPNH</name>